<sequence>MYIQEVTDGQEERTIQTLKDMLRACVIDFKGNWNDHLPFIDLLTTIVTTLASKWLLMKLFMGEDANLLLDGLKLVKQG</sequence>
<dbReference type="EMBL" id="CP133620">
    <property type="protein sequence ID" value="WMV46146.1"/>
    <property type="molecule type" value="Genomic_DNA"/>
</dbReference>
<keyword evidence="2" id="KW-1185">Reference proteome</keyword>
<dbReference type="Proteomes" id="UP001234989">
    <property type="component" value="Chromosome 9"/>
</dbReference>
<dbReference type="GO" id="GO:0003676">
    <property type="term" value="F:nucleic acid binding"/>
    <property type="evidence" value="ECO:0007669"/>
    <property type="project" value="InterPro"/>
</dbReference>
<gene>
    <name evidence="1" type="ORF">MTR67_039531</name>
</gene>
<proteinExistence type="predicted"/>
<evidence type="ECO:0000313" key="1">
    <source>
        <dbReference type="EMBL" id="WMV46146.1"/>
    </source>
</evidence>
<dbReference type="InterPro" id="IPR036397">
    <property type="entry name" value="RNaseH_sf"/>
</dbReference>
<protein>
    <submittedName>
        <fullName evidence="1">Uncharacterized protein</fullName>
    </submittedName>
</protein>
<reference evidence="1" key="1">
    <citation type="submission" date="2023-08" db="EMBL/GenBank/DDBJ databases">
        <title>A de novo genome assembly of Solanum verrucosum Schlechtendal, a Mexican diploid species geographically isolated from the other diploid A-genome species in potato relatives.</title>
        <authorList>
            <person name="Hosaka K."/>
        </authorList>
    </citation>
    <scope>NUCLEOTIDE SEQUENCE</scope>
    <source>
        <tissue evidence="1">Young leaves</tissue>
    </source>
</reference>
<accession>A0AAF0UIB1</accession>
<evidence type="ECO:0000313" key="2">
    <source>
        <dbReference type="Proteomes" id="UP001234989"/>
    </source>
</evidence>
<name>A0AAF0UIB1_SOLVR</name>
<organism evidence="1 2">
    <name type="scientific">Solanum verrucosum</name>
    <dbReference type="NCBI Taxonomy" id="315347"/>
    <lineage>
        <taxon>Eukaryota</taxon>
        <taxon>Viridiplantae</taxon>
        <taxon>Streptophyta</taxon>
        <taxon>Embryophyta</taxon>
        <taxon>Tracheophyta</taxon>
        <taxon>Spermatophyta</taxon>
        <taxon>Magnoliopsida</taxon>
        <taxon>eudicotyledons</taxon>
        <taxon>Gunneridae</taxon>
        <taxon>Pentapetalae</taxon>
        <taxon>asterids</taxon>
        <taxon>lamiids</taxon>
        <taxon>Solanales</taxon>
        <taxon>Solanaceae</taxon>
        <taxon>Solanoideae</taxon>
        <taxon>Solaneae</taxon>
        <taxon>Solanum</taxon>
    </lineage>
</organism>
<dbReference type="AlphaFoldDB" id="A0AAF0UIB1"/>
<dbReference type="Gene3D" id="3.30.420.10">
    <property type="entry name" value="Ribonuclease H-like superfamily/Ribonuclease H"/>
    <property type="match status" value="1"/>
</dbReference>